<keyword evidence="3 5" id="KW-0687">Ribonucleoprotein</keyword>
<comment type="caution">
    <text evidence="7">The sequence shown here is derived from an EMBL/GenBank/DDBJ whole genome shotgun (WGS) entry which is preliminary data.</text>
</comment>
<dbReference type="InterPro" id="IPR014721">
    <property type="entry name" value="Ribsml_uS5_D2-typ_fold_subgr"/>
</dbReference>
<evidence type="ECO:0000256" key="3">
    <source>
        <dbReference type="ARBA" id="ARBA00023274"/>
    </source>
</evidence>
<evidence type="ECO:0000256" key="5">
    <source>
        <dbReference type="HAMAP-Rule" id="MF_00532"/>
    </source>
</evidence>
<evidence type="ECO:0000256" key="2">
    <source>
        <dbReference type="ARBA" id="ARBA00022980"/>
    </source>
</evidence>
<dbReference type="GO" id="GO:0015935">
    <property type="term" value="C:small ribosomal subunit"/>
    <property type="evidence" value="ECO:0007669"/>
    <property type="project" value="UniProtKB-ARBA"/>
</dbReference>
<dbReference type="GO" id="GO:0005737">
    <property type="term" value="C:cytoplasm"/>
    <property type="evidence" value="ECO:0007669"/>
    <property type="project" value="UniProtKB-ARBA"/>
</dbReference>
<sequence length="130" mass="14767">MEKQKNAVGRRKEAVARVYLSKGTGTITVNNKDYKNYFPIMYLQNQVELPLKTIEGAMEAFDILVNVQGGGPKGQAEAIKMGISRVLCEVNPEYRPLLKKLSLLTRDSRSVERKKFGKAKARRSFQFSKR</sequence>
<reference evidence="7 8" key="1">
    <citation type="submission" date="2018-01" db="EMBL/GenBank/DDBJ databases">
        <title>A novel member of the phylum Bacteroidetes isolated from glacier ice.</title>
        <authorList>
            <person name="Liu Q."/>
            <person name="Xin Y.-H."/>
        </authorList>
    </citation>
    <scope>NUCLEOTIDE SEQUENCE [LARGE SCALE GENOMIC DNA]</scope>
    <source>
        <strain evidence="7 8">RB1R16</strain>
    </source>
</reference>
<evidence type="ECO:0000313" key="8">
    <source>
        <dbReference type="Proteomes" id="UP000239872"/>
    </source>
</evidence>
<evidence type="ECO:0000313" key="7">
    <source>
        <dbReference type="EMBL" id="PQJ11885.1"/>
    </source>
</evidence>
<dbReference type="Pfam" id="PF00380">
    <property type="entry name" value="Ribosomal_S9"/>
    <property type="match status" value="1"/>
</dbReference>
<dbReference type="GO" id="GO:0003723">
    <property type="term" value="F:RNA binding"/>
    <property type="evidence" value="ECO:0007669"/>
    <property type="project" value="TreeGrafter"/>
</dbReference>
<dbReference type="GO" id="GO:0003735">
    <property type="term" value="F:structural constituent of ribosome"/>
    <property type="evidence" value="ECO:0007669"/>
    <property type="project" value="InterPro"/>
</dbReference>
<dbReference type="GO" id="GO:0006412">
    <property type="term" value="P:translation"/>
    <property type="evidence" value="ECO:0007669"/>
    <property type="project" value="UniProtKB-UniRule"/>
</dbReference>
<dbReference type="PROSITE" id="PS00360">
    <property type="entry name" value="RIBOSOMAL_S9"/>
    <property type="match status" value="1"/>
</dbReference>
<proteinExistence type="inferred from homology"/>
<dbReference type="Gene3D" id="3.30.230.10">
    <property type="match status" value="1"/>
</dbReference>
<dbReference type="NCBIfam" id="NF001099">
    <property type="entry name" value="PRK00132.1"/>
    <property type="match status" value="1"/>
</dbReference>
<keyword evidence="8" id="KW-1185">Reference proteome</keyword>
<dbReference type="PANTHER" id="PTHR21569:SF1">
    <property type="entry name" value="SMALL RIBOSOMAL SUBUNIT PROTEIN US9M"/>
    <property type="match status" value="1"/>
</dbReference>
<evidence type="ECO:0000256" key="6">
    <source>
        <dbReference type="RuleBase" id="RU003815"/>
    </source>
</evidence>
<dbReference type="AlphaFoldDB" id="A0A2S7SZ84"/>
<protein>
    <recommendedName>
        <fullName evidence="4 5">Small ribosomal subunit protein uS9</fullName>
    </recommendedName>
</protein>
<dbReference type="Proteomes" id="UP000239872">
    <property type="component" value="Unassembled WGS sequence"/>
</dbReference>
<dbReference type="InterPro" id="IPR000754">
    <property type="entry name" value="Ribosomal_uS9"/>
</dbReference>
<gene>
    <name evidence="5" type="primary">rpsI</name>
    <name evidence="7" type="ORF">CJD36_008810</name>
</gene>
<dbReference type="RefSeq" id="WP_105038765.1">
    <property type="nucleotide sequence ID" value="NZ_PPSL01000002.1"/>
</dbReference>
<accession>A0A2S7SZ84</accession>
<dbReference type="HAMAP" id="MF_00532_B">
    <property type="entry name" value="Ribosomal_uS9_B"/>
    <property type="match status" value="1"/>
</dbReference>
<dbReference type="InterPro" id="IPR020574">
    <property type="entry name" value="Ribosomal_uS9_CS"/>
</dbReference>
<evidence type="ECO:0000256" key="1">
    <source>
        <dbReference type="ARBA" id="ARBA00005251"/>
    </source>
</evidence>
<dbReference type="InterPro" id="IPR023035">
    <property type="entry name" value="Ribosomal_uS9_bac/plastid"/>
</dbReference>
<organism evidence="7 8">
    <name type="scientific">Flavipsychrobacter stenotrophus</name>
    <dbReference type="NCBI Taxonomy" id="2077091"/>
    <lineage>
        <taxon>Bacteria</taxon>
        <taxon>Pseudomonadati</taxon>
        <taxon>Bacteroidota</taxon>
        <taxon>Chitinophagia</taxon>
        <taxon>Chitinophagales</taxon>
        <taxon>Chitinophagaceae</taxon>
        <taxon>Flavipsychrobacter</taxon>
    </lineage>
</organism>
<comment type="similarity">
    <text evidence="1 5 6">Belongs to the universal ribosomal protein uS9 family.</text>
</comment>
<dbReference type="EMBL" id="PPSL01000002">
    <property type="protein sequence ID" value="PQJ11885.1"/>
    <property type="molecule type" value="Genomic_DNA"/>
</dbReference>
<name>A0A2S7SZ84_9BACT</name>
<evidence type="ECO:0000256" key="4">
    <source>
        <dbReference type="ARBA" id="ARBA00035259"/>
    </source>
</evidence>
<dbReference type="PANTHER" id="PTHR21569">
    <property type="entry name" value="RIBOSOMAL PROTEIN S9"/>
    <property type="match status" value="1"/>
</dbReference>
<dbReference type="FunFam" id="3.30.230.10:FF:000001">
    <property type="entry name" value="30S ribosomal protein S9"/>
    <property type="match status" value="1"/>
</dbReference>
<dbReference type="SUPFAM" id="SSF54211">
    <property type="entry name" value="Ribosomal protein S5 domain 2-like"/>
    <property type="match status" value="1"/>
</dbReference>
<dbReference type="OrthoDB" id="9803965at2"/>
<dbReference type="InterPro" id="IPR020568">
    <property type="entry name" value="Ribosomal_Su5_D2-typ_SF"/>
</dbReference>
<keyword evidence="2 5" id="KW-0689">Ribosomal protein</keyword>